<evidence type="ECO:0000313" key="1">
    <source>
        <dbReference type="EMBL" id="GES07915.1"/>
    </source>
</evidence>
<dbReference type="OrthoDB" id="152349at2"/>
<keyword evidence="2" id="KW-1185">Reference proteome</keyword>
<dbReference type="EMBL" id="BLAE01000008">
    <property type="protein sequence ID" value="GES07915.1"/>
    <property type="molecule type" value="Genomic_DNA"/>
</dbReference>
<dbReference type="InterPro" id="IPR045991">
    <property type="entry name" value="DUF5947"/>
</dbReference>
<dbReference type="RefSeq" id="WP_155353576.1">
    <property type="nucleotide sequence ID" value="NZ_BAAAHL010000012.1"/>
</dbReference>
<dbReference type="Proteomes" id="UP000331127">
    <property type="component" value="Unassembled WGS sequence"/>
</dbReference>
<reference evidence="1 2" key="1">
    <citation type="submission" date="2019-10" db="EMBL/GenBank/DDBJ databases">
        <title>Whole genome shotgun sequence of Acrocarpospora macrocephala NBRC 16266.</title>
        <authorList>
            <person name="Ichikawa N."/>
            <person name="Kimura A."/>
            <person name="Kitahashi Y."/>
            <person name="Komaki H."/>
            <person name="Oguchi A."/>
        </authorList>
    </citation>
    <scope>NUCLEOTIDE SEQUENCE [LARGE SCALE GENOMIC DNA]</scope>
    <source>
        <strain evidence="1 2">NBRC 16266</strain>
    </source>
</reference>
<comment type="caution">
    <text evidence="1">The sequence shown here is derived from an EMBL/GenBank/DDBJ whole genome shotgun (WGS) entry which is preliminary data.</text>
</comment>
<dbReference type="Pfam" id="PF19372">
    <property type="entry name" value="DUF5947"/>
    <property type="match status" value="1"/>
</dbReference>
<protein>
    <submittedName>
        <fullName evidence="1">Uncharacterized protein</fullName>
    </submittedName>
</protein>
<name>A0A5M3WFN8_9ACTN</name>
<accession>A0A5M3WFN8</accession>
<dbReference type="AlphaFoldDB" id="A0A5M3WFN8"/>
<sequence>MTVLDRVINRKVVRERRAAEPCELCGAPLAGAHAHLYAEQQEHLLCACRACALLFERGGTSLGRFQLVPDRRIRLTGPADLGIPVGLAFFVLRPDGVVLAHYPSPVGATRWELDADVWARITGQYEPLRSMRPGVEAFLVAVVRGMDERWLVPIDDCHRLVALVRGEWKGMSGGQELWTRLARFFAELPV</sequence>
<gene>
    <name evidence="1" type="ORF">Amac_015100</name>
</gene>
<proteinExistence type="predicted"/>
<organism evidence="1 2">
    <name type="scientific">Acrocarpospora macrocephala</name>
    <dbReference type="NCBI Taxonomy" id="150177"/>
    <lineage>
        <taxon>Bacteria</taxon>
        <taxon>Bacillati</taxon>
        <taxon>Actinomycetota</taxon>
        <taxon>Actinomycetes</taxon>
        <taxon>Streptosporangiales</taxon>
        <taxon>Streptosporangiaceae</taxon>
        <taxon>Acrocarpospora</taxon>
    </lineage>
</organism>
<evidence type="ECO:0000313" key="2">
    <source>
        <dbReference type="Proteomes" id="UP000331127"/>
    </source>
</evidence>